<dbReference type="CDD" id="cd02883">
    <property type="entry name" value="NUDIX_Hydrolase"/>
    <property type="match status" value="1"/>
</dbReference>
<dbReference type="PANTHER" id="PTHR43736">
    <property type="entry name" value="ADP-RIBOSE PYROPHOSPHATASE"/>
    <property type="match status" value="1"/>
</dbReference>
<evidence type="ECO:0000313" key="2">
    <source>
        <dbReference type="EMBL" id="KAK5952683.1"/>
    </source>
</evidence>
<comment type="caution">
    <text evidence="2">The sequence shown here is derived from an EMBL/GenBank/DDBJ whole genome shotgun (WGS) entry which is preliminary data.</text>
</comment>
<dbReference type="Gene3D" id="3.90.79.10">
    <property type="entry name" value="Nucleoside Triphosphate Pyrophosphohydrolase"/>
    <property type="match status" value="1"/>
</dbReference>
<feature type="domain" description="Nudix hydrolase" evidence="1">
    <location>
        <begin position="47"/>
        <end position="193"/>
    </location>
</feature>
<dbReference type="InterPro" id="IPR000086">
    <property type="entry name" value="NUDIX_hydrolase_dom"/>
</dbReference>
<dbReference type="EMBL" id="JAKLMC020000014">
    <property type="protein sequence ID" value="KAK5952683.1"/>
    <property type="molecule type" value="Genomic_DNA"/>
</dbReference>
<dbReference type="Pfam" id="PF00293">
    <property type="entry name" value="NUDIX"/>
    <property type="match status" value="1"/>
</dbReference>
<dbReference type="PANTHER" id="PTHR43736:SF1">
    <property type="entry name" value="DIHYDRONEOPTERIN TRIPHOSPHATE DIPHOSPHATASE"/>
    <property type="match status" value="1"/>
</dbReference>
<proteinExistence type="predicted"/>
<name>A0AAN8ED99_9EURO</name>
<dbReference type="AlphaFoldDB" id="A0AAN8ED99"/>
<dbReference type="SUPFAM" id="SSF55811">
    <property type="entry name" value="Nudix"/>
    <property type="match status" value="1"/>
</dbReference>
<dbReference type="Proteomes" id="UP001316803">
    <property type="component" value="Unassembled WGS sequence"/>
</dbReference>
<evidence type="ECO:0000313" key="3">
    <source>
        <dbReference type="Proteomes" id="UP001316803"/>
    </source>
</evidence>
<keyword evidence="3" id="KW-1185">Reference proteome</keyword>
<organism evidence="2 3">
    <name type="scientific">Knufia fluminis</name>
    <dbReference type="NCBI Taxonomy" id="191047"/>
    <lineage>
        <taxon>Eukaryota</taxon>
        <taxon>Fungi</taxon>
        <taxon>Dikarya</taxon>
        <taxon>Ascomycota</taxon>
        <taxon>Pezizomycotina</taxon>
        <taxon>Eurotiomycetes</taxon>
        <taxon>Chaetothyriomycetidae</taxon>
        <taxon>Chaetothyriales</taxon>
        <taxon>Trichomeriaceae</taxon>
        <taxon>Knufia</taxon>
    </lineage>
</organism>
<sequence>MATQTTKQDSSSAPPFTVHPSLAAYQVPYKTYLSTVPNNAFTPTLTPRYIAVGALTFDTHDRILLIQRASTDSMPNLWEIPGGACDEEDESILHSVARELEEESGLVATSIGPLVNDGYVFVTSTGNVVCKYSFLVEIAETTNDTRADSGKQEFVDVRLDPSEHQNYVWATEDEVRLERVSDMDVRLTKAEQKQIILDAFQMRQKLKNNLMVEADGGTVTG</sequence>
<dbReference type="InterPro" id="IPR015797">
    <property type="entry name" value="NUDIX_hydrolase-like_dom_sf"/>
</dbReference>
<evidence type="ECO:0000259" key="1">
    <source>
        <dbReference type="PROSITE" id="PS51462"/>
    </source>
</evidence>
<accession>A0AAN8ED99</accession>
<dbReference type="PROSITE" id="PS51462">
    <property type="entry name" value="NUDIX"/>
    <property type="match status" value="1"/>
</dbReference>
<gene>
    <name evidence="2" type="ORF">OHC33_006275</name>
</gene>
<protein>
    <recommendedName>
        <fullName evidence="1">Nudix hydrolase domain-containing protein</fullName>
    </recommendedName>
</protein>
<reference evidence="2 3" key="1">
    <citation type="submission" date="2022-12" db="EMBL/GenBank/DDBJ databases">
        <title>Genomic features and morphological characterization of a novel Knufia sp. strain isolated from spacecraft assembly facility.</title>
        <authorList>
            <person name="Teixeira M."/>
            <person name="Chander A.M."/>
            <person name="Stajich J.E."/>
            <person name="Venkateswaran K."/>
        </authorList>
    </citation>
    <scope>NUCLEOTIDE SEQUENCE [LARGE SCALE GENOMIC DNA]</scope>
    <source>
        <strain evidence="2 3">FJI-L2-BK-P2</strain>
    </source>
</reference>